<name>A0A840C5W5_9RHOB</name>
<organism evidence="3 4">
    <name type="scientific">Actibacterium naphthalenivorans</name>
    <dbReference type="NCBI Taxonomy" id="1614693"/>
    <lineage>
        <taxon>Bacteria</taxon>
        <taxon>Pseudomonadati</taxon>
        <taxon>Pseudomonadota</taxon>
        <taxon>Alphaproteobacteria</taxon>
        <taxon>Rhodobacterales</taxon>
        <taxon>Roseobacteraceae</taxon>
        <taxon>Actibacterium</taxon>
    </lineage>
</organism>
<evidence type="ECO:0000259" key="2">
    <source>
        <dbReference type="Pfam" id="PF09994"/>
    </source>
</evidence>
<proteinExistence type="predicted"/>
<comment type="caution">
    <text evidence="3">The sequence shown here is derived from an EMBL/GenBank/DDBJ whole genome shotgun (WGS) entry which is preliminary data.</text>
</comment>
<accession>A0A840C5W5</accession>
<dbReference type="PANTHER" id="PTHR33840:SF1">
    <property type="entry name" value="TLE1 PHOSPHOLIPASE DOMAIN-CONTAINING PROTEIN"/>
    <property type="match status" value="1"/>
</dbReference>
<dbReference type="PANTHER" id="PTHR33840">
    <property type="match status" value="1"/>
</dbReference>
<dbReference type="InterPro" id="IPR029058">
    <property type="entry name" value="AB_hydrolase_fold"/>
</dbReference>
<keyword evidence="4" id="KW-1185">Reference proteome</keyword>
<feature type="domain" description="T6SS Phospholipase effector Tle1-like catalytic" evidence="2">
    <location>
        <begin position="24"/>
        <end position="274"/>
    </location>
</feature>
<gene>
    <name evidence="3" type="ORF">GGR17_000636</name>
</gene>
<dbReference type="EMBL" id="JACIEQ010000001">
    <property type="protein sequence ID" value="MBB4020845.1"/>
    <property type="molecule type" value="Genomic_DNA"/>
</dbReference>
<dbReference type="Gene3D" id="3.40.50.1820">
    <property type="entry name" value="alpha/beta hydrolase"/>
    <property type="match status" value="1"/>
</dbReference>
<sequence>MQWLRGFRETEARRRTSARPPVTHVVILDGTMSALSGENQTHAGTTYKLLRELPASALVSLYYEAGIQWPNWRSTHQVATGRGINRQIRRAYGYLASRYHPGDRIILMGYSRGAYAARSLAGVIDKVGLLRTHHATVRNVRQAYRHYQNAPGSDTARIFSQTYCHPRTEIEMVGVWDTVKALGLRLPFLWQRSEAQHAFHNHALSDVVRHGFHALALDETREAFAPVLWSCPPNWNGRVEQVWFRGCHGDVGGHIGSYEPARALANISLVWMLDKLEFCGVPLPEGWIARFPCDPEGPSVGSYRGWGKVFVIRKPRIVGRDASESLHPTAQPKNRTRDLPFYDPEMLHGV</sequence>
<protein>
    <submittedName>
        <fullName evidence="3">Uncharacterized protein (DUF2235 family)</fullName>
    </submittedName>
</protein>
<reference evidence="3" key="1">
    <citation type="submission" date="2020-08" db="EMBL/GenBank/DDBJ databases">
        <title>Genomic Encyclopedia of Type Strains, Phase IV (KMG-IV): sequencing the most valuable type-strain genomes for metagenomic binning, comparative biology and taxonomic classification.</title>
        <authorList>
            <person name="Goeker M."/>
        </authorList>
    </citation>
    <scope>NUCLEOTIDE SEQUENCE [LARGE SCALE GENOMIC DNA]</scope>
    <source>
        <strain evidence="3">DSM 105040</strain>
    </source>
</reference>
<dbReference type="AlphaFoldDB" id="A0A840C5W5"/>
<evidence type="ECO:0000313" key="4">
    <source>
        <dbReference type="Proteomes" id="UP000585681"/>
    </source>
</evidence>
<feature type="region of interest" description="Disordered" evidence="1">
    <location>
        <begin position="322"/>
        <end position="350"/>
    </location>
</feature>
<dbReference type="SUPFAM" id="SSF53474">
    <property type="entry name" value="alpha/beta-Hydrolases"/>
    <property type="match status" value="1"/>
</dbReference>
<dbReference type="RefSeq" id="WP_369817367.1">
    <property type="nucleotide sequence ID" value="NZ_JACIEQ010000001.1"/>
</dbReference>
<dbReference type="Proteomes" id="UP000585681">
    <property type="component" value="Unassembled WGS sequence"/>
</dbReference>
<evidence type="ECO:0000313" key="3">
    <source>
        <dbReference type="EMBL" id="MBB4020845.1"/>
    </source>
</evidence>
<evidence type="ECO:0000256" key="1">
    <source>
        <dbReference type="SAM" id="MobiDB-lite"/>
    </source>
</evidence>
<dbReference type="InterPro" id="IPR018712">
    <property type="entry name" value="Tle1-like_cat"/>
</dbReference>
<dbReference type="Pfam" id="PF09994">
    <property type="entry name" value="T6SS_Tle1-like_cat"/>
    <property type="match status" value="1"/>
</dbReference>